<dbReference type="InterPro" id="IPR054098">
    <property type="entry name" value="NGO1945-like_C"/>
</dbReference>
<feature type="domain" description="NGO1945-like C-terminal" evidence="2">
    <location>
        <begin position="168"/>
        <end position="265"/>
    </location>
</feature>
<evidence type="ECO:0000259" key="1">
    <source>
        <dbReference type="Pfam" id="PF09836"/>
    </source>
</evidence>
<dbReference type="InterPro" id="IPR044922">
    <property type="entry name" value="DUF2063_N_sf"/>
</dbReference>
<protein>
    <submittedName>
        <fullName evidence="3">DUF2063 domain-containing protein</fullName>
    </submittedName>
</protein>
<name>A0A4U1JCA9_9BACT</name>
<evidence type="ECO:0000313" key="3">
    <source>
        <dbReference type="EMBL" id="TKD05292.1"/>
    </source>
</evidence>
<proteinExistence type="predicted"/>
<feature type="domain" description="Putative DNA-binding" evidence="1">
    <location>
        <begin position="19"/>
        <end position="100"/>
    </location>
</feature>
<accession>A0A4U1JCA9</accession>
<dbReference type="OrthoDB" id="192286at2"/>
<dbReference type="RefSeq" id="WP_136930840.1">
    <property type="nucleotide sequence ID" value="NZ_SSMQ01000021.1"/>
</dbReference>
<dbReference type="Pfam" id="PF09836">
    <property type="entry name" value="DUF2063"/>
    <property type="match status" value="1"/>
</dbReference>
<dbReference type="Proteomes" id="UP000309215">
    <property type="component" value="Unassembled WGS sequence"/>
</dbReference>
<dbReference type="Gene3D" id="1.10.150.690">
    <property type="entry name" value="DUF2063"/>
    <property type="match status" value="1"/>
</dbReference>
<keyword evidence="4" id="KW-1185">Reference proteome</keyword>
<dbReference type="InterPro" id="IPR018640">
    <property type="entry name" value="DUF2063"/>
</dbReference>
<dbReference type="Gene3D" id="3.90.930.50">
    <property type="match status" value="1"/>
</dbReference>
<reference evidence="3 4" key="1">
    <citation type="submission" date="2019-04" db="EMBL/GenBank/DDBJ databases">
        <authorList>
            <person name="Li Y."/>
            <person name="Wang J."/>
        </authorList>
    </citation>
    <scope>NUCLEOTIDE SEQUENCE [LARGE SCALE GENOMIC DNA]</scope>
    <source>
        <strain evidence="3 4">DSM 14668</strain>
    </source>
</reference>
<sequence>MRNDLASVQAFLASVIPGRAPIPDDPALAETAARFVTGNARLTPAAQVDIYRRQFWYRHREILNDDFPALARLLGEAKMDAFCRDFLDAHPPAHAPFRKMIEPVPSFAATWPGFETDAGRTFAADMARYEIAMLDVRAGADAPPLDPQKLAGLPEDAWERARIVLHPAARRLVFSYPVHRLRKAWLVAGEPAILPEAPSPAHIVLYRNRELVTHFEELEPEAFTLFGLLDEGVPLVPALGRLAEPLPEAQQQHVAAHVGRWFQQWTALGLVVDVDLPSSS</sequence>
<dbReference type="Pfam" id="PF22106">
    <property type="entry name" value="NGO1945_C"/>
    <property type="match status" value="1"/>
</dbReference>
<gene>
    <name evidence="3" type="ORF">E8A74_21065</name>
</gene>
<organism evidence="3 4">
    <name type="scientific">Polyangium fumosum</name>
    <dbReference type="NCBI Taxonomy" id="889272"/>
    <lineage>
        <taxon>Bacteria</taxon>
        <taxon>Pseudomonadati</taxon>
        <taxon>Myxococcota</taxon>
        <taxon>Polyangia</taxon>
        <taxon>Polyangiales</taxon>
        <taxon>Polyangiaceae</taxon>
        <taxon>Polyangium</taxon>
    </lineage>
</organism>
<dbReference type="EMBL" id="SSMQ01000021">
    <property type="protein sequence ID" value="TKD05292.1"/>
    <property type="molecule type" value="Genomic_DNA"/>
</dbReference>
<evidence type="ECO:0000259" key="2">
    <source>
        <dbReference type="Pfam" id="PF22106"/>
    </source>
</evidence>
<dbReference type="AlphaFoldDB" id="A0A4U1JCA9"/>
<evidence type="ECO:0000313" key="4">
    <source>
        <dbReference type="Proteomes" id="UP000309215"/>
    </source>
</evidence>
<comment type="caution">
    <text evidence="3">The sequence shown here is derived from an EMBL/GenBank/DDBJ whole genome shotgun (WGS) entry which is preliminary data.</text>
</comment>